<reference evidence="1 2" key="1">
    <citation type="submission" date="2019-07" db="EMBL/GenBank/DDBJ databases">
        <authorList>
            <person name="Jastrzebski P J."/>
            <person name="Paukszto L."/>
            <person name="Jastrzebski P J."/>
        </authorList>
    </citation>
    <scope>NUCLEOTIDE SEQUENCE [LARGE SCALE GENOMIC DNA]</scope>
    <source>
        <strain evidence="1 2">WMS-il1</strain>
    </source>
</reference>
<evidence type="ECO:0000313" key="1">
    <source>
        <dbReference type="EMBL" id="VUZ48602.1"/>
    </source>
</evidence>
<dbReference type="EMBL" id="CABIJS010000299">
    <property type="protein sequence ID" value="VUZ48602.1"/>
    <property type="molecule type" value="Genomic_DNA"/>
</dbReference>
<evidence type="ECO:0000313" key="2">
    <source>
        <dbReference type="Proteomes" id="UP000321570"/>
    </source>
</evidence>
<dbReference type="Proteomes" id="UP000321570">
    <property type="component" value="Unassembled WGS sequence"/>
</dbReference>
<sequence length="97" mass="11051">MLCGTSGMYVDFYAEQKRYMPMFSPSDHVLPFSEYLHPARKKSQSVSEDLLILSRSPNQVSITYELRRTSATLVPPLLSRYLASGTCIPLHCTPFLY</sequence>
<keyword evidence="2" id="KW-1185">Reference proteome</keyword>
<name>A0A564YMW0_HYMDI</name>
<organism evidence="1 2">
    <name type="scientific">Hymenolepis diminuta</name>
    <name type="common">Rat tapeworm</name>
    <dbReference type="NCBI Taxonomy" id="6216"/>
    <lineage>
        <taxon>Eukaryota</taxon>
        <taxon>Metazoa</taxon>
        <taxon>Spiralia</taxon>
        <taxon>Lophotrochozoa</taxon>
        <taxon>Platyhelminthes</taxon>
        <taxon>Cestoda</taxon>
        <taxon>Eucestoda</taxon>
        <taxon>Cyclophyllidea</taxon>
        <taxon>Hymenolepididae</taxon>
        <taxon>Hymenolepis</taxon>
    </lineage>
</organism>
<protein>
    <submittedName>
        <fullName evidence="1">Uncharacterized protein</fullName>
    </submittedName>
</protein>
<gene>
    <name evidence="1" type="ORF">WMSIL1_LOCUS7809</name>
</gene>
<accession>A0A564YMW0</accession>
<dbReference type="AlphaFoldDB" id="A0A564YMW0"/>
<proteinExistence type="predicted"/>